<proteinExistence type="predicted"/>
<accession>A0A5E4CNH3</accession>
<organism evidence="1 2">
    <name type="scientific">Marmota monax</name>
    <name type="common">Woodchuck</name>
    <dbReference type="NCBI Taxonomy" id="9995"/>
    <lineage>
        <taxon>Eukaryota</taxon>
        <taxon>Metazoa</taxon>
        <taxon>Chordata</taxon>
        <taxon>Craniata</taxon>
        <taxon>Vertebrata</taxon>
        <taxon>Euteleostomi</taxon>
        <taxon>Mammalia</taxon>
        <taxon>Eutheria</taxon>
        <taxon>Euarchontoglires</taxon>
        <taxon>Glires</taxon>
        <taxon>Rodentia</taxon>
        <taxon>Sciuromorpha</taxon>
        <taxon>Sciuridae</taxon>
        <taxon>Xerinae</taxon>
        <taxon>Marmotini</taxon>
        <taxon>Marmota</taxon>
    </lineage>
</organism>
<gene>
    <name evidence="1" type="ORF">MONAX_5E012982</name>
</gene>
<keyword evidence="2" id="KW-1185">Reference proteome</keyword>
<protein>
    <submittedName>
        <fullName evidence="1">Uncharacterized protein</fullName>
    </submittedName>
</protein>
<reference evidence="1" key="1">
    <citation type="submission" date="2019-04" db="EMBL/GenBank/DDBJ databases">
        <authorList>
            <person name="Alioto T."/>
            <person name="Alioto T."/>
        </authorList>
    </citation>
    <scope>NUCLEOTIDE SEQUENCE [LARGE SCALE GENOMIC DNA]</scope>
</reference>
<evidence type="ECO:0000313" key="2">
    <source>
        <dbReference type="Proteomes" id="UP000335636"/>
    </source>
</evidence>
<feature type="non-terminal residue" evidence="1">
    <location>
        <position position="1"/>
    </location>
</feature>
<dbReference type="Proteomes" id="UP000335636">
    <property type="component" value="Unassembled WGS sequence"/>
</dbReference>
<name>A0A5E4CNH3_MARMO</name>
<dbReference type="EMBL" id="CABDUW010001690">
    <property type="protein sequence ID" value="VTJ83363.1"/>
    <property type="molecule type" value="Genomic_DNA"/>
</dbReference>
<evidence type="ECO:0000313" key="1">
    <source>
        <dbReference type="EMBL" id="VTJ83363.1"/>
    </source>
</evidence>
<sequence length="64" mass="6882">TGPRDKDNEERQTCCPFSLQRTLRSCDTKLMPLAPPGLQSLVNSDPPGLHSCQALSLCSADLPA</sequence>
<dbReference type="AlphaFoldDB" id="A0A5E4CNH3"/>
<comment type="caution">
    <text evidence="1">The sequence shown here is derived from an EMBL/GenBank/DDBJ whole genome shotgun (WGS) entry which is preliminary data.</text>
</comment>